<comment type="caution">
    <text evidence="2">The sequence shown here is derived from an EMBL/GenBank/DDBJ whole genome shotgun (WGS) entry which is preliminary data.</text>
</comment>
<organism evidence="2 3">
    <name type="scientific">Trypanosoma cruzi Dm28c</name>
    <dbReference type="NCBI Taxonomy" id="1416333"/>
    <lineage>
        <taxon>Eukaryota</taxon>
        <taxon>Discoba</taxon>
        <taxon>Euglenozoa</taxon>
        <taxon>Kinetoplastea</taxon>
        <taxon>Metakinetoplastina</taxon>
        <taxon>Trypanosomatida</taxon>
        <taxon>Trypanosomatidae</taxon>
        <taxon>Trypanosoma</taxon>
        <taxon>Schizotrypanum</taxon>
    </lineage>
</organism>
<dbReference type="AlphaFoldDB" id="V5B0C9"/>
<keyword evidence="1" id="KW-0812">Transmembrane</keyword>
<dbReference type="VEuPathDB" id="TriTrypDB:TCDM_04816"/>
<sequence length="553" mass="61098">MPMNCKVICNIYCFSFQGGRILLLLFVCVDCRVLRGGRPFFLFFFFPGFIVCVCVCVSLYALSFFIFIFICVHACMTFLTAALRCREESIGQKKGGKKERTGGKIEKRGRRSLKRHYRTVRAHRPQRHTHTHTCICCVMRLSINQCFPDPLARQWPATHHPVLCECRQLYVLVSICCCVPSAHLLVLHDGMSNSTVTSMPKGPTYLELRITEQTRREAFCGFLMRAESASTASAPNGFVEETRQVTVVCLQELSAASSQVLSALMDVLAFGQLRVGNTVKRVPSLRIVAFCDARTYAIALPEHVRNAFALSTYMSALAMESAAVIQSADTQSSNVVNKRHMLEAMLSTDGEDLIETVTLSGEVSRYLRHLLVILRGVMLVHSAPGCYVPTCISRMLRLLKVFALLFAPAAHDRVGKLHLSLRSTSPPSHRGTDLAPITNFSHVVVSPAHVMCLLCPMVAHLFSIRRAMVASTFGLDSECRKNSLPMANGEGVKSGIHIVGRKGAALDFRCRQHTCGCHVQWRRDSALGAVINEGHRACLARHAGGVAFVLGVP</sequence>
<name>V5B0C9_TRYCR</name>
<dbReference type="Proteomes" id="UP000017861">
    <property type="component" value="Unassembled WGS sequence"/>
</dbReference>
<protein>
    <submittedName>
        <fullName evidence="2">Uncharacterized protein</fullName>
    </submittedName>
</protein>
<evidence type="ECO:0000313" key="2">
    <source>
        <dbReference type="EMBL" id="ESS66570.1"/>
    </source>
</evidence>
<gene>
    <name evidence="2" type="ORF">TCDM_04816</name>
</gene>
<keyword evidence="1" id="KW-0472">Membrane</keyword>
<feature type="transmembrane region" description="Helical" evidence="1">
    <location>
        <begin position="40"/>
        <end position="60"/>
    </location>
</feature>
<dbReference type="OrthoDB" id="250912at2759"/>
<keyword evidence="1" id="KW-1133">Transmembrane helix</keyword>
<evidence type="ECO:0000313" key="3">
    <source>
        <dbReference type="Proteomes" id="UP000017861"/>
    </source>
</evidence>
<feature type="transmembrane region" description="Helical" evidence="1">
    <location>
        <begin position="66"/>
        <end position="85"/>
    </location>
</feature>
<reference evidence="2 3" key="1">
    <citation type="journal article" date="2014" name="Genome Announc.">
        <title>Trypanosoma cruzi Clone Dm28c Draft Genome Sequence.</title>
        <authorList>
            <person name="Grisard E.C."/>
            <person name="Teixeira S.M."/>
            <person name="de Almeida L.G."/>
            <person name="Stoco P.H."/>
            <person name="Gerber A.L."/>
            <person name="Talavera-Lopez C."/>
            <person name="Lima O.C."/>
            <person name="Andersson B."/>
            <person name="de Vasconcelos A.T."/>
        </authorList>
    </citation>
    <scope>NUCLEOTIDE SEQUENCE [LARGE SCALE GENOMIC DNA]</scope>
    <source>
        <strain evidence="2 3">Dm28c</strain>
    </source>
</reference>
<evidence type="ECO:0000256" key="1">
    <source>
        <dbReference type="SAM" id="Phobius"/>
    </source>
</evidence>
<dbReference type="EMBL" id="AYLP01000043">
    <property type="protein sequence ID" value="ESS66570.1"/>
    <property type="molecule type" value="Genomic_DNA"/>
</dbReference>
<accession>V5B0C9</accession>
<proteinExistence type="predicted"/>